<feature type="domain" description="CBS" evidence="2">
    <location>
        <begin position="9"/>
        <end position="55"/>
    </location>
</feature>
<dbReference type="SUPFAM" id="SSF53448">
    <property type="entry name" value="Nucleotide-diphospho-sugar transferases"/>
    <property type="match status" value="1"/>
</dbReference>
<protein>
    <submittedName>
        <fullName evidence="3">CBS domain protein</fullName>
    </submittedName>
</protein>
<dbReference type="RefSeq" id="WP_106521150.1">
    <property type="nucleotide sequence ID" value="NZ_PYGD01000001.1"/>
</dbReference>
<name>A0A2P8DB94_9BACT</name>
<dbReference type="Gene3D" id="3.10.580.10">
    <property type="entry name" value="CBS-domain"/>
    <property type="match status" value="1"/>
</dbReference>
<accession>A0A2P8DB94</accession>
<dbReference type="InterPro" id="IPR000644">
    <property type="entry name" value="CBS_dom"/>
</dbReference>
<organism evidence="3 4">
    <name type="scientific">Taibaiella chishuiensis</name>
    <dbReference type="NCBI Taxonomy" id="1434707"/>
    <lineage>
        <taxon>Bacteria</taxon>
        <taxon>Pseudomonadati</taxon>
        <taxon>Bacteroidota</taxon>
        <taxon>Chitinophagia</taxon>
        <taxon>Chitinophagales</taxon>
        <taxon>Chitinophagaceae</taxon>
        <taxon>Taibaiella</taxon>
    </lineage>
</organism>
<dbReference type="InterPro" id="IPR050486">
    <property type="entry name" value="Mannose-1P_guanyltransferase"/>
</dbReference>
<dbReference type="PANTHER" id="PTHR22572">
    <property type="entry name" value="SUGAR-1-PHOSPHATE GUANYL TRANSFERASE"/>
    <property type="match status" value="1"/>
</dbReference>
<proteinExistence type="predicted"/>
<dbReference type="Gene3D" id="3.90.550.10">
    <property type="entry name" value="Spore Coat Polysaccharide Biosynthesis Protein SpsA, Chain A"/>
    <property type="match status" value="1"/>
</dbReference>
<feature type="domain" description="Nucleotidyl transferase" evidence="1">
    <location>
        <begin position="122"/>
        <end position="345"/>
    </location>
</feature>
<evidence type="ECO:0000259" key="1">
    <source>
        <dbReference type="Pfam" id="PF00483"/>
    </source>
</evidence>
<dbReference type="InterPro" id="IPR029044">
    <property type="entry name" value="Nucleotide-diphossugar_trans"/>
</dbReference>
<evidence type="ECO:0000313" key="4">
    <source>
        <dbReference type="Proteomes" id="UP000240572"/>
    </source>
</evidence>
<dbReference type="EMBL" id="PYGD01000001">
    <property type="protein sequence ID" value="PSK94447.1"/>
    <property type="molecule type" value="Genomic_DNA"/>
</dbReference>
<dbReference type="Pfam" id="PF00571">
    <property type="entry name" value="CBS"/>
    <property type="match status" value="1"/>
</dbReference>
<dbReference type="InterPro" id="IPR005835">
    <property type="entry name" value="NTP_transferase_dom"/>
</dbReference>
<dbReference type="AlphaFoldDB" id="A0A2P8DB94"/>
<gene>
    <name evidence="3" type="ORF">B0I18_101603</name>
</gene>
<dbReference type="Proteomes" id="UP000240572">
    <property type="component" value="Unassembled WGS sequence"/>
</dbReference>
<dbReference type="Pfam" id="PF00483">
    <property type="entry name" value="NTP_transferase"/>
    <property type="match status" value="1"/>
</dbReference>
<comment type="caution">
    <text evidence="3">The sequence shown here is derived from an EMBL/GenBank/DDBJ whole genome shotgun (WGS) entry which is preliminary data.</text>
</comment>
<evidence type="ECO:0000259" key="2">
    <source>
        <dbReference type="Pfam" id="PF00571"/>
    </source>
</evidence>
<evidence type="ECO:0000313" key="3">
    <source>
        <dbReference type="EMBL" id="PSK94447.1"/>
    </source>
</evidence>
<dbReference type="SUPFAM" id="SSF54631">
    <property type="entry name" value="CBS-domain pair"/>
    <property type="match status" value="1"/>
</dbReference>
<keyword evidence="4" id="KW-1185">Reference proteome</keyword>
<dbReference type="OrthoDB" id="9813880at2"/>
<reference evidence="3 4" key="1">
    <citation type="submission" date="2018-03" db="EMBL/GenBank/DDBJ databases">
        <title>Genomic Encyclopedia of Type Strains, Phase III (KMG-III): the genomes of soil and plant-associated and newly described type strains.</title>
        <authorList>
            <person name="Whitman W."/>
        </authorList>
    </citation>
    <scope>NUCLEOTIDE SEQUENCE [LARGE SCALE GENOMIC DNA]</scope>
    <source>
        <strain evidence="3 4">CGMCC 1.12700</strain>
    </source>
</reference>
<dbReference type="InterPro" id="IPR046342">
    <property type="entry name" value="CBS_dom_sf"/>
</dbReference>
<sequence>MFNYRDHIISSALTIKDALSIIDQQGLIANVLFVVDGDGKLVGSISDGDIRRGLLKDIGINDAVSQVMRTEFKFLYKDNITPAALAAFRENGIFFVPVVDATQHVTDILNLHTYRIALPVDAIMMAGGKGQRLLPLTKDTPKPLLPVGDKPIIEHNIDRLAMHGISNIYLSVNYLADQLVRYFGDGAAKQLNIGYIRENEPLGTIGSVKMVETYEHDTLLVMNSDLLTNIDFHEFYTEFKNQDADMAIAATSYHVDIPYAVLEADGDNVIHSLKEKPRYTYYSNAGIYLMKKSVIDHIPDAQFYNVTDLIEALVGMKKKVVSFPILGYWLDIGKHEDYRKAQEDIKHLKL</sequence>
<dbReference type="CDD" id="cd06426">
    <property type="entry name" value="NTP_transferase_like_2"/>
    <property type="match status" value="1"/>
</dbReference>